<dbReference type="Pfam" id="PF01569">
    <property type="entry name" value="PAP2"/>
    <property type="match status" value="1"/>
</dbReference>
<keyword evidence="1" id="KW-0472">Membrane</keyword>
<dbReference type="AlphaFoldDB" id="A0A1N7LJD8"/>
<keyword evidence="6" id="KW-1185">Reference proteome</keyword>
<feature type="transmembrane region" description="Helical" evidence="1">
    <location>
        <begin position="106"/>
        <end position="127"/>
    </location>
</feature>
<dbReference type="EMBL" id="MUGO01000002">
    <property type="protein sequence ID" value="PQA97668.1"/>
    <property type="molecule type" value="Genomic_DNA"/>
</dbReference>
<dbReference type="PANTHER" id="PTHR14969:SF13">
    <property type="entry name" value="AT30094P"/>
    <property type="match status" value="1"/>
</dbReference>
<feature type="transmembrane region" description="Helical" evidence="1">
    <location>
        <begin position="160"/>
        <end position="178"/>
    </location>
</feature>
<name>A0A1N7LJD8_9FLAO</name>
<dbReference type="Proteomes" id="UP000186246">
    <property type="component" value="Unassembled WGS sequence"/>
</dbReference>
<protein>
    <submittedName>
        <fullName evidence="3">Phosphatase PAP2 family protein</fullName>
    </submittedName>
    <submittedName>
        <fullName evidence="4">Undecaprenyl-diphosphatase</fullName>
    </submittedName>
</protein>
<sequence>MEEIVLEDKEVFLYLNNLGSQPFDPFWELISERFIWIPLYVILCYLLYKNFRLRAFVFILIFVAIGTTVSDQVAGIFKHGFLRLRPCKDPSLQKLMRIVVTPGSDYGFYSAHASNTFFLATYLSILLKKNIKWIPYFLFFWAATVSYSRIYLGVHFPGDVLVGAFAGSLVGVIFALLAKKVINKQTQSQ</sequence>
<accession>A0A1N7LJD8</accession>
<evidence type="ECO:0000313" key="4">
    <source>
        <dbReference type="EMBL" id="SIS73909.1"/>
    </source>
</evidence>
<evidence type="ECO:0000313" key="5">
    <source>
        <dbReference type="Proteomes" id="UP000186246"/>
    </source>
</evidence>
<dbReference type="RefSeq" id="WP_076450749.1">
    <property type="nucleotide sequence ID" value="NZ_FTOJ01000002.1"/>
</dbReference>
<reference evidence="3 6" key="1">
    <citation type="submission" date="2016-11" db="EMBL/GenBank/DDBJ databases">
        <title>Whole genomes of Flavobacteriaceae.</title>
        <authorList>
            <person name="Stine C."/>
            <person name="Li C."/>
            <person name="Tadesse D."/>
        </authorList>
    </citation>
    <scope>NUCLEOTIDE SEQUENCE [LARGE SCALE GENOMIC DNA]</scope>
    <source>
        <strain evidence="3 6">DSM 21068</strain>
    </source>
</reference>
<dbReference type="Proteomes" id="UP000238314">
    <property type="component" value="Unassembled WGS sequence"/>
</dbReference>
<proteinExistence type="predicted"/>
<dbReference type="PANTHER" id="PTHR14969">
    <property type="entry name" value="SPHINGOSINE-1-PHOSPHATE PHOSPHOHYDROLASE"/>
    <property type="match status" value="1"/>
</dbReference>
<evidence type="ECO:0000313" key="6">
    <source>
        <dbReference type="Proteomes" id="UP000238314"/>
    </source>
</evidence>
<dbReference type="OrthoDB" id="9789113at2"/>
<feature type="transmembrane region" description="Helical" evidence="1">
    <location>
        <begin position="30"/>
        <end position="48"/>
    </location>
</feature>
<organism evidence="4 5">
    <name type="scientific">Chryseobacterium piscicola</name>
    <dbReference type="NCBI Taxonomy" id="551459"/>
    <lineage>
        <taxon>Bacteria</taxon>
        <taxon>Pseudomonadati</taxon>
        <taxon>Bacteroidota</taxon>
        <taxon>Flavobacteriia</taxon>
        <taxon>Flavobacteriales</taxon>
        <taxon>Weeksellaceae</taxon>
        <taxon>Chryseobacterium group</taxon>
        <taxon>Chryseobacterium</taxon>
    </lineage>
</organism>
<dbReference type="SUPFAM" id="SSF48317">
    <property type="entry name" value="Acid phosphatase/Vanadium-dependent haloperoxidase"/>
    <property type="match status" value="1"/>
</dbReference>
<reference evidence="4" key="2">
    <citation type="submission" date="2017-01" db="EMBL/GenBank/DDBJ databases">
        <authorList>
            <person name="Mah S.A."/>
            <person name="Swanson W.J."/>
            <person name="Moy G.W."/>
            <person name="Vacquier V.D."/>
        </authorList>
    </citation>
    <scope>NUCLEOTIDE SEQUENCE [LARGE SCALE GENOMIC DNA]</scope>
    <source>
        <strain evidence="4">DSM 21068</strain>
    </source>
</reference>
<evidence type="ECO:0000259" key="2">
    <source>
        <dbReference type="SMART" id="SM00014"/>
    </source>
</evidence>
<keyword evidence="1" id="KW-1133">Transmembrane helix</keyword>
<dbReference type="InterPro" id="IPR000326">
    <property type="entry name" value="PAP2/HPO"/>
</dbReference>
<keyword evidence="1" id="KW-0812">Transmembrane</keyword>
<dbReference type="Gene3D" id="1.20.144.10">
    <property type="entry name" value="Phosphatidic acid phosphatase type 2/haloperoxidase"/>
    <property type="match status" value="1"/>
</dbReference>
<feature type="transmembrane region" description="Helical" evidence="1">
    <location>
        <begin position="134"/>
        <end position="154"/>
    </location>
</feature>
<dbReference type="EMBL" id="FTOJ01000002">
    <property type="protein sequence ID" value="SIS73909.1"/>
    <property type="molecule type" value="Genomic_DNA"/>
</dbReference>
<reference evidence="5" key="3">
    <citation type="submission" date="2017-01" db="EMBL/GenBank/DDBJ databases">
        <authorList>
            <person name="Varghese N."/>
            <person name="Submissions S."/>
        </authorList>
    </citation>
    <scope>NUCLEOTIDE SEQUENCE [LARGE SCALE GENOMIC DNA]</scope>
    <source>
        <strain evidence="5">DSM 21068</strain>
    </source>
</reference>
<feature type="domain" description="Phosphatidic acid phosphatase type 2/haloperoxidase" evidence="2">
    <location>
        <begin position="60"/>
        <end position="175"/>
    </location>
</feature>
<feature type="transmembrane region" description="Helical" evidence="1">
    <location>
        <begin position="55"/>
        <end position="77"/>
    </location>
</feature>
<evidence type="ECO:0000256" key="1">
    <source>
        <dbReference type="SAM" id="Phobius"/>
    </source>
</evidence>
<gene>
    <name evidence="3" type="ORF">B0A70_03140</name>
    <name evidence="4" type="ORF">SAMN05421796_102369</name>
</gene>
<dbReference type="SMART" id="SM00014">
    <property type="entry name" value="acidPPc"/>
    <property type="match status" value="1"/>
</dbReference>
<evidence type="ECO:0000313" key="3">
    <source>
        <dbReference type="EMBL" id="PQA97668.1"/>
    </source>
</evidence>
<dbReference type="STRING" id="551459.SAMN05421796_102369"/>
<dbReference type="InterPro" id="IPR036938">
    <property type="entry name" value="PAP2/HPO_sf"/>
</dbReference>